<feature type="binding site" evidence="8">
    <location>
        <position position="14"/>
    </location>
    <ligand>
        <name>ATP</name>
        <dbReference type="ChEBI" id="CHEBI:30616"/>
    </ligand>
</feature>
<dbReference type="Proteomes" id="UP001220377">
    <property type="component" value="Chromosome"/>
</dbReference>
<comment type="similarity">
    <text evidence="8">Belongs to the glutamate 5-kinase family.</text>
</comment>
<evidence type="ECO:0000313" key="10">
    <source>
        <dbReference type="EMBL" id="WDF83659.1"/>
    </source>
</evidence>
<organism evidence="10 11">
    <name type="scientific">Lacticaseibacillus pabuli</name>
    <dbReference type="NCBI Taxonomy" id="3025672"/>
    <lineage>
        <taxon>Bacteria</taxon>
        <taxon>Bacillati</taxon>
        <taxon>Bacillota</taxon>
        <taxon>Bacilli</taxon>
        <taxon>Lactobacillales</taxon>
        <taxon>Lactobacillaceae</taxon>
        <taxon>Lacticaseibacillus</taxon>
    </lineage>
</organism>
<keyword evidence="4 8" id="KW-0808">Transferase</keyword>
<dbReference type="PIRSF" id="PIRSF000729">
    <property type="entry name" value="GK"/>
    <property type="match status" value="1"/>
</dbReference>
<protein>
    <recommendedName>
        <fullName evidence="8">Glutamate 5-kinase</fullName>
        <ecNumber evidence="8">2.7.2.11</ecNumber>
    </recommendedName>
    <alternativeName>
        <fullName evidence="8">Gamma-glutamyl kinase</fullName>
        <shortName evidence="8">GK</shortName>
    </alternativeName>
</protein>
<gene>
    <name evidence="8 10" type="primary">proB</name>
    <name evidence="10" type="ORF">PQ472_05325</name>
</gene>
<feature type="domain" description="Aspartate/glutamate/uridylate kinase" evidence="9">
    <location>
        <begin position="9"/>
        <end position="240"/>
    </location>
</feature>
<dbReference type="PANTHER" id="PTHR43654:SF1">
    <property type="entry name" value="ISOPENTENYL PHOSPHATE KINASE"/>
    <property type="match status" value="1"/>
</dbReference>
<feature type="binding site" evidence="8">
    <location>
        <position position="141"/>
    </location>
    <ligand>
        <name>substrate</name>
    </ligand>
</feature>
<dbReference type="InterPro" id="IPR019797">
    <property type="entry name" value="Glutamate_5-kinase_CS"/>
</dbReference>
<evidence type="ECO:0000256" key="5">
    <source>
        <dbReference type="ARBA" id="ARBA00022741"/>
    </source>
</evidence>
<feature type="binding site" evidence="8">
    <location>
        <position position="157"/>
    </location>
    <ligand>
        <name>substrate</name>
    </ligand>
</feature>
<dbReference type="CDD" id="cd04242">
    <property type="entry name" value="AAK_G5K_ProB"/>
    <property type="match status" value="1"/>
</dbReference>
<dbReference type="EC" id="2.7.2.11" evidence="8"/>
<name>A0ABY7WV45_9LACO</name>
<dbReference type="NCBIfam" id="TIGR01027">
    <property type="entry name" value="proB"/>
    <property type="match status" value="1"/>
</dbReference>
<evidence type="ECO:0000256" key="1">
    <source>
        <dbReference type="ARBA" id="ARBA00022490"/>
    </source>
</evidence>
<evidence type="ECO:0000256" key="6">
    <source>
        <dbReference type="ARBA" id="ARBA00022777"/>
    </source>
</evidence>
<comment type="pathway">
    <text evidence="8">Amino-acid biosynthesis; L-proline biosynthesis; L-glutamate 5-semialdehyde from L-glutamate: step 1/2.</text>
</comment>
<dbReference type="HAMAP" id="MF_00456">
    <property type="entry name" value="ProB"/>
    <property type="match status" value="1"/>
</dbReference>
<feature type="binding site" evidence="8">
    <location>
        <position position="54"/>
    </location>
    <ligand>
        <name>substrate</name>
    </ligand>
</feature>
<dbReference type="RefSeq" id="WP_274261960.1">
    <property type="nucleotide sequence ID" value="NZ_CP117884.1"/>
</dbReference>
<comment type="catalytic activity">
    <reaction evidence="8">
        <text>L-glutamate + ATP = L-glutamyl 5-phosphate + ADP</text>
        <dbReference type="Rhea" id="RHEA:14877"/>
        <dbReference type="ChEBI" id="CHEBI:29985"/>
        <dbReference type="ChEBI" id="CHEBI:30616"/>
        <dbReference type="ChEBI" id="CHEBI:58274"/>
        <dbReference type="ChEBI" id="CHEBI:456216"/>
        <dbReference type="EC" id="2.7.2.11"/>
    </reaction>
</comment>
<keyword evidence="3 8" id="KW-0641">Proline biosynthesis</keyword>
<dbReference type="InterPro" id="IPR001048">
    <property type="entry name" value="Asp/Glu/Uridylate_kinase"/>
</dbReference>
<dbReference type="GO" id="GO:0004349">
    <property type="term" value="F:glutamate 5-kinase activity"/>
    <property type="evidence" value="ECO:0007669"/>
    <property type="project" value="UniProtKB-EC"/>
</dbReference>
<dbReference type="InterPro" id="IPR011529">
    <property type="entry name" value="Glu_5kinase"/>
</dbReference>
<comment type="subcellular location">
    <subcellularLocation>
        <location evidence="8">Cytoplasm</location>
    </subcellularLocation>
</comment>
<evidence type="ECO:0000256" key="3">
    <source>
        <dbReference type="ARBA" id="ARBA00022650"/>
    </source>
</evidence>
<dbReference type="InterPro" id="IPR036393">
    <property type="entry name" value="AceGlu_kinase-like_sf"/>
</dbReference>
<evidence type="ECO:0000259" key="9">
    <source>
        <dbReference type="Pfam" id="PF00696"/>
    </source>
</evidence>
<dbReference type="Pfam" id="PF00696">
    <property type="entry name" value="AA_kinase"/>
    <property type="match status" value="1"/>
</dbReference>
<dbReference type="PANTHER" id="PTHR43654">
    <property type="entry name" value="GLUTAMATE 5-KINASE"/>
    <property type="match status" value="1"/>
</dbReference>
<feature type="binding site" evidence="8">
    <location>
        <begin position="219"/>
        <end position="225"/>
    </location>
    <ligand>
        <name>ATP</name>
        <dbReference type="ChEBI" id="CHEBI:30616"/>
    </ligand>
</feature>
<dbReference type="SUPFAM" id="SSF53633">
    <property type="entry name" value="Carbamate kinase-like"/>
    <property type="match status" value="1"/>
</dbReference>
<evidence type="ECO:0000256" key="7">
    <source>
        <dbReference type="ARBA" id="ARBA00022840"/>
    </source>
</evidence>
<keyword evidence="11" id="KW-1185">Reference proteome</keyword>
<feature type="binding site" evidence="8">
    <location>
        <begin position="177"/>
        <end position="178"/>
    </location>
    <ligand>
        <name>ATP</name>
        <dbReference type="ChEBI" id="CHEBI:30616"/>
    </ligand>
</feature>
<keyword evidence="2 8" id="KW-0028">Amino-acid biosynthesis</keyword>
<accession>A0ABY7WV45</accession>
<evidence type="ECO:0000256" key="4">
    <source>
        <dbReference type="ARBA" id="ARBA00022679"/>
    </source>
</evidence>
<dbReference type="Gene3D" id="3.40.1160.10">
    <property type="entry name" value="Acetylglutamate kinase-like"/>
    <property type="match status" value="1"/>
</dbReference>
<comment type="function">
    <text evidence="8">Catalyzes the transfer of a phosphate group to glutamate to form L-glutamate 5-phosphate.</text>
</comment>
<evidence type="ECO:0000313" key="11">
    <source>
        <dbReference type="Proteomes" id="UP001220377"/>
    </source>
</evidence>
<dbReference type="EMBL" id="CP117884">
    <property type="protein sequence ID" value="WDF83659.1"/>
    <property type="molecule type" value="Genomic_DNA"/>
</dbReference>
<keyword evidence="5 8" id="KW-0547">Nucleotide-binding</keyword>
<dbReference type="PRINTS" id="PR00474">
    <property type="entry name" value="GLU5KINASE"/>
</dbReference>
<reference evidence="10 11" key="1">
    <citation type="submission" date="2023-02" db="EMBL/GenBank/DDBJ databases">
        <title>Genome sequence of Lacticaseibacillus sp. KACC 23028.</title>
        <authorList>
            <person name="Kim S."/>
            <person name="Heo J."/>
            <person name="Kwon S.-W."/>
        </authorList>
    </citation>
    <scope>NUCLEOTIDE SEQUENCE [LARGE SCALE GENOMIC DNA]</scope>
    <source>
        <strain evidence="10 11">KACC 23028</strain>
    </source>
</reference>
<keyword evidence="1 8" id="KW-0963">Cytoplasm</keyword>
<keyword evidence="6 8" id="KW-0418">Kinase</keyword>
<dbReference type="InterPro" id="IPR005715">
    <property type="entry name" value="Glu_5kinase/COase_Synthase"/>
</dbReference>
<proteinExistence type="inferred from homology"/>
<keyword evidence="7 8" id="KW-0067">ATP-binding</keyword>
<evidence type="ECO:0000256" key="2">
    <source>
        <dbReference type="ARBA" id="ARBA00022605"/>
    </source>
</evidence>
<dbReference type="InterPro" id="IPR001057">
    <property type="entry name" value="Glu/AcGlu_kinase"/>
</dbReference>
<dbReference type="InterPro" id="IPR041739">
    <property type="entry name" value="G5K_ProB"/>
</dbReference>
<evidence type="ECO:0000256" key="8">
    <source>
        <dbReference type="HAMAP-Rule" id="MF_00456"/>
    </source>
</evidence>
<dbReference type="PROSITE" id="PS00902">
    <property type="entry name" value="GLUTAMATE_5_KINASE"/>
    <property type="match status" value="1"/>
</dbReference>
<sequence>MVERTIQSKRIVVKIGTSSLIYPNGQVNLETIDRLAYALAALNNKGHEVILVSSGAIGVGLAAEGLTERPESIAQQQALAAVGQSELISLYTKRFSDYGARIGQLLLTHDVFEYKLSRQHVMDAFDALLAQNIIPIVNENDSVAVDELDHHTTFGDNDQLSALVATRIDADLLVVLSDIEGLYDKDPHKFADAHLLTSMTQLGEDVMAGATGSSTRFGTGGMVTKLYAAARMLAHQKQMVLASGADPRIILQIVEGAPVGTWFHPQEMEITHND</sequence>